<organism evidence="8 9">
    <name type="scientific">Strongylocentrotus purpuratus</name>
    <name type="common">Purple sea urchin</name>
    <dbReference type="NCBI Taxonomy" id="7668"/>
    <lineage>
        <taxon>Eukaryota</taxon>
        <taxon>Metazoa</taxon>
        <taxon>Echinodermata</taxon>
        <taxon>Eleutherozoa</taxon>
        <taxon>Echinozoa</taxon>
        <taxon>Echinoidea</taxon>
        <taxon>Euechinoidea</taxon>
        <taxon>Echinacea</taxon>
        <taxon>Camarodonta</taxon>
        <taxon>Echinidea</taxon>
        <taxon>Strongylocentrotidae</taxon>
        <taxon>Strongylocentrotus</taxon>
    </lineage>
</organism>
<comment type="similarity">
    <text evidence="2">Belongs to the endoribonuclease YbeY family.</text>
</comment>
<dbReference type="GO" id="GO:0004519">
    <property type="term" value="F:endonuclease activity"/>
    <property type="evidence" value="ECO:0007669"/>
    <property type="project" value="UniProtKB-KW"/>
</dbReference>
<dbReference type="Pfam" id="PF02130">
    <property type="entry name" value="YbeY"/>
    <property type="match status" value="1"/>
</dbReference>
<dbReference type="FunCoup" id="A0A7M7P490">
    <property type="interactions" value="1"/>
</dbReference>
<evidence type="ECO:0000256" key="7">
    <source>
        <dbReference type="ARBA" id="ARBA00022833"/>
    </source>
</evidence>
<keyword evidence="9" id="KW-1185">Reference proteome</keyword>
<dbReference type="Proteomes" id="UP000007110">
    <property type="component" value="Unassembled WGS sequence"/>
</dbReference>
<dbReference type="KEGG" id="spu:588773"/>
<evidence type="ECO:0000256" key="5">
    <source>
        <dbReference type="ARBA" id="ARBA00022759"/>
    </source>
</evidence>
<dbReference type="PANTHER" id="PTHR46986:SF1">
    <property type="entry name" value="ENDORIBONUCLEASE YBEY, CHLOROPLASTIC"/>
    <property type="match status" value="1"/>
</dbReference>
<accession>A0A7M7P490</accession>
<dbReference type="SUPFAM" id="SSF55486">
    <property type="entry name" value="Metalloproteases ('zincins'), catalytic domain"/>
    <property type="match status" value="1"/>
</dbReference>
<dbReference type="InterPro" id="IPR023091">
    <property type="entry name" value="MetalPrtase_cat_dom_sf_prd"/>
</dbReference>
<sequence length="182" mass="20981">MSIIVRNFQKSVAFNLDKVKGDLKALRRILRVERFDVSVICVEDKDIRQMNKIYRATDEPTDVLSFPAHENLKPGRLPDPWSDLADLGDMFLGMGYIERDCTKHNADIDDVLPVIITHGLCHLIGYDHKTQEQWKMMHDRELQILEQFKKLTGQDLQPLTGRSDFLQAHHTDPQPHSQPTPA</sequence>
<dbReference type="OrthoDB" id="27226at2759"/>
<dbReference type="EnsemblMetazoa" id="XM_030990202">
    <property type="protein sequence ID" value="XP_030846062"/>
    <property type="gene ID" value="LOC588773"/>
</dbReference>
<keyword evidence="5" id="KW-0255">Endonuclease</keyword>
<dbReference type="GO" id="GO:0006364">
    <property type="term" value="P:rRNA processing"/>
    <property type="evidence" value="ECO:0007669"/>
    <property type="project" value="InterPro"/>
</dbReference>
<reference evidence="9" key="1">
    <citation type="submission" date="2015-02" db="EMBL/GenBank/DDBJ databases">
        <title>Genome sequencing for Strongylocentrotus purpuratus.</title>
        <authorList>
            <person name="Murali S."/>
            <person name="Liu Y."/>
            <person name="Vee V."/>
            <person name="English A."/>
            <person name="Wang M."/>
            <person name="Skinner E."/>
            <person name="Han Y."/>
            <person name="Muzny D.M."/>
            <person name="Worley K.C."/>
            <person name="Gibbs R.A."/>
        </authorList>
    </citation>
    <scope>NUCLEOTIDE SEQUENCE</scope>
</reference>
<name>A0A7M7P490_STRPU</name>
<dbReference type="InterPro" id="IPR002036">
    <property type="entry name" value="YbeY"/>
</dbReference>
<dbReference type="InParanoid" id="A0A7M7P490"/>
<keyword evidence="7" id="KW-0862">Zinc</keyword>
<dbReference type="HAMAP" id="MF_00009">
    <property type="entry name" value="Endoribonucl_YbeY"/>
    <property type="match status" value="1"/>
</dbReference>
<proteinExistence type="inferred from homology"/>
<dbReference type="Gene3D" id="3.40.390.30">
    <property type="entry name" value="Metalloproteases ('zincins'), catalytic domain"/>
    <property type="match status" value="1"/>
</dbReference>
<evidence type="ECO:0000256" key="6">
    <source>
        <dbReference type="ARBA" id="ARBA00022801"/>
    </source>
</evidence>
<dbReference type="AlphaFoldDB" id="A0A7M7P490"/>
<dbReference type="RefSeq" id="XP_030846062.1">
    <property type="nucleotide sequence ID" value="XM_030990202.1"/>
</dbReference>
<dbReference type="GO" id="GO:0004222">
    <property type="term" value="F:metalloendopeptidase activity"/>
    <property type="evidence" value="ECO:0007669"/>
    <property type="project" value="InterPro"/>
</dbReference>
<reference evidence="8" key="2">
    <citation type="submission" date="2021-01" db="UniProtKB">
        <authorList>
            <consortium name="EnsemblMetazoa"/>
        </authorList>
    </citation>
    <scope>IDENTIFICATION</scope>
</reference>
<dbReference type="OMA" id="HERINNK"/>
<keyword evidence="3" id="KW-0540">Nuclease</keyword>
<evidence type="ECO:0000256" key="3">
    <source>
        <dbReference type="ARBA" id="ARBA00022722"/>
    </source>
</evidence>
<dbReference type="PANTHER" id="PTHR46986">
    <property type="entry name" value="ENDORIBONUCLEASE YBEY, CHLOROPLASTIC"/>
    <property type="match status" value="1"/>
</dbReference>
<dbReference type="GO" id="GO:0046872">
    <property type="term" value="F:metal ion binding"/>
    <property type="evidence" value="ECO:0007669"/>
    <property type="project" value="UniProtKB-KW"/>
</dbReference>
<evidence type="ECO:0000256" key="1">
    <source>
        <dbReference type="ARBA" id="ARBA00001947"/>
    </source>
</evidence>
<keyword evidence="6" id="KW-0378">Hydrolase</keyword>
<dbReference type="GeneID" id="588773"/>
<dbReference type="NCBIfam" id="TIGR00043">
    <property type="entry name" value="rRNA maturation RNase YbeY"/>
    <property type="match status" value="1"/>
</dbReference>
<evidence type="ECO:0000256" key="2">
    <source>
        <dbReference type="ARBA" id="ARBA00010875"/>
    </source>
</evidence>
<evidence type="ECO:0000313" key="8">
    <source>
        <dbReference type="EnsemblMetazoa" id="XP_030846062"/>
    </source>
</evidence>
<protein>
    <submittedName>
        <fullName evidence="8">Uncharacterized protein</fullName>
    </submittedName>
</protein>
<evidence type="ECO:0000313" key="9">
    <source>
        <dbReference type="Proteomes" id="UP000007110"/>
    </source>
</evidence>
<dbReference type="InterPro" id="IPR020549">
    <property type="entry name" value="YbeY_CS"/>
</dbReference>
<dbReference type="PROSITE" id="PS01306">
    <property type="entry name" value="UPF0054"/>
    <property type="match status" value="1"/>
</dbReference>
<evidence type="ECO:0000256" key="4">
    <source>
        <dbReference type="ARBA" id="ARBA00022723"/>
    </source>
</evidence>
<comment type="cofactor">
    <cofactor evidence="1">
        <name>Zn(2+)</name>
        <dbReference type="ChEBI" id="CHEBI:29105"/>
    </cofactor>
</comment>
<keyword evidence="4" id="KW-0479">Metal-binding</keyword>